<reference evidence="1" key="1">
    <citation type="submission" date="2021-03" db="EMBL/GenBank/DDBJ databases">
        <title>Microbacterium sp. nov., a novel actinobacterium isolated from cow dung.</title>
        <authorList>
            <person name="Zhang L."/>
        </authorList>
    </citation>
    <scope>NUCLEOTIDE SEQUENCE</scope>
    <source>
        <strain evidence="1">NEAU-LLB</strain>
    </source>
</reference>
<dbReference type="AlphaFoldDB" id="A0A939QRR0"/>
<evidence type="ECO:0000313" key="2">
    <source>
        <dbReference type="Proteomes" id="UP000680132"/>
    </source>
</evidence>
<organism evidence="1 2">
    <name type="scientific">Microbacterium stercoris</name>
    <dbReference type="NCBI Taxonomy" id="2820289"/>
    <lineage>
        <taxon>Bacteria</taxon>
        <taxon>Bacillati</taxon>
        <taxon>Actinomycetota</taxon>
        <taxon>Actinomycetes</taxon>
        <taxon>Micrococcales</taxon>
        <taxon>Microbacteriaceae</taxon>
        <taxon>Microbacterium</taxon>
    </lineage>
</organism>
<dbReference type="Proteomes" id="UP000680132">
    <property type="component" value="Unassembled WGS sequence"/>
</dbReference>
<evidence type="ECO:0000313" key="1">
    <source>
        <dbReference type="EMBL" id="MBO3663878.1"/>
    </source>
</evidence>
<dbReference type="RefSeq" id="WP_208503450.1">
    <property type="nucleotide sequence ID" value="NZ_JAGFOA010000004.1"/>
</dbReference>
<keyword evidence="2" id="KW-1185">Reference proteome</keyword>
<accession>A0A939QRR0</accession>
<proteinExistence type="predicted"/>
<comment type="caution">
    <text evidence="1">The sequence shown here is derived from an EMBL/GenBank/DDBJ whole genome shotgun (WGS) entry which is preliminary data.</text>
</comment>
<gene>
    <name evidence="1" type="ORF">J5V96_10175</name>
</gene>
<protein>
    <submittedName>
        <fullName evidence="1">Uncharacterized protein</fullName>
    </submittedName>
</protein>
<name>A0A939QRR0_9MICO</name>
<dbReference type="EMBL" id="JAGFOA010000004">
    <property type="protein sequence ID" value="MBO3663878.1"/>
    <property type="molecule type" value="Genomic_DNA"/>
</dbReference>
<sequence>MTAMSAKNPNGKLLVPHVGGAEPYPTDALEVAVPGALGITCAAGHSFPRPRTVARDGFDTCTCGQPPGPSIAVLRDDAWLVEDVNAAGTRQWWHASTQSALTLSGRQFVHLGSREAAADRANYLLHRAVHSGRTIEVFLYSTRLRPDARVHLDVLVEEPMAGSDHTHAESLLSGADAVRYVNATEAPGSVSLVARAEALEPLTAHGVMSS</sequence>